<name>A0A383F295_9ZZZZ</name>
<evidence type="ECO:0000256" key="1">
    <source>
        <dbReference type="SAM" id="MobiDB-lite"/>
    </source>
</evidence>
<feature type="region of interest" description="Disordered" evidence="1">
    <location>
        <begin position="111"/>
        <end position="143"/>
    </location>
</feature>
<dbReference type="AlphaFoldDB" id="A0A383F295"/>
<protein>
    <submittedName>
        <fullName evidence="2">Uncharacterized protein</fullName>
    </submittedName>
</protein>
<feature type="region of interest" description="Disordered" evidence="1">
    <location>
        <begin position="1"/>
        <end position="49"/>
    </location>
</feature>
<feature type="compositionally biased region" description="Basic residues" evidence="1">
    <location>
        <begin position="111"/>
        <end position="135"/>
    </location>
</feature>
<sequence>MNRREESMESQPAASLYKAPGEKPTQKETTERADPDGEPTRTGFSFPRKLGGRSFTWIAGEDSDLGAKVAALPPHKQKFVMDHLEETLADKTKKFGLNDSRTQEWKEYLRIARKSSKRTSNKKKRNKNKGMRKKRSRDDAPSP</sequence>
<feature type="compositionally biased region" description="Basic and acidic residues" evidence="1">
    <location>
        <begin position="20"/>
        <end position="39"/>
    </location>
</feature>
<organism evidence="2">
    <name type="scientific">marine metagenome</name>
    <dbReference type="NCBI Taxonomy" id="408172"/>
    <lineage>
        <taxon>unclassified sequences</taxon>
        <taxon>metagenomes</taxon>
        <taxon>ecological metagenomes</taxon>
    </lineage>
</organism>
<proteinExistence type="predicted"/>
<gene>
    <name evidence="2" type="ORF">METZ01_LOCUS515965</name>
</gene>
<reference evidence="2" key="1">
    <citation type="submission" date="2018-05" db="EMBL/GenBank/DDBJ databases">
        <authorList>
            <person name="Lanie J.A."/>
            <person name="Ng W.-L."/>
            <person name="Kazmierczak K.M."/>
            <person name="Andrzejewski T.M."/>
            <person name="Davidsen T.M."/>
            <person name="Wayne K.J."/>
            <person name="Tettelin H."/>
            <person name="Glass J.I."/>
            <person name="Rusch D."/>
            <person name="Podicherti R."/>
            <person name="Tsui H.-C.T."/>
            <person name="Winkler M.E."/>
        </authorList>
    </citation>
    <scope>NUCLEOTIDE SEQUENCE</scope>
</reference>
<evidence type="ECO:0000313" key="2">
    <source>
        <dbReference type="EMBL" id="SVE63111.1"/>
    </source>
</evidence>
<dbReference type="EMBL" id="UINC01230825">
    <property type="protein sequence ID" value="SVE63111.1"/>
    <property type="molecule type" value="Genomic_DNA"/>
</dbReference>
<accession>A0A383F295</accession>